<evidence type="ECO:0000313" key="3">
    <source>
        <dbReference type="EMBL" id="MFC5829275.1"/>
    </source>
</evidence>
<dbReference type="CDD" id="cd02209">
    <property type="entry name" value="cupin_XRE_C"/>
    <property type="match status" value="1"/>
</dbReference>
<accession>A0ABW1CWC1</accession>
<dbReference type="SUPFAM" id="SSF51182">
    <property type="entry name" value="RmlC-like cupins"/>
    <property type="match status" value="1"/>
</dbReference>
<comment type="caution">
    <text evidence="3">The sequence shown here is derived from an EMBL/GenBank/DDBJ whole genome shotgun (WGS) entry which is preliminary data.</text>
</comment>
<evidence type="ECO:0000259" key="2">
    <source>
        <dbReference type="PROSITE" id="PS50943"/>
    </source>
</evidence>
<dbReference type="SUPFAM" id="SSF47413">
    <property type="entry name" value="lambda repressor-like DNA-binding domains"/>
    <property type="match status" value="1"/>
</dbReference>
<dbReference type="SMART" id="SM00530">
    <property type="entry name" value="HTH_XRE"/>
    <property type="match status" value="1"/>
</dbReference>
<keyword evidence="4" id="KW-1185">Reference proteome</keyword>
<dbReference type="Gene3D" id="1.10.260.40">
    <property type="entry name" value="lambda repressor-like DNA-binding domains"/>
    <property type="match status" value="1"/>
</dbReference>
<dbReference type="Pfam" id="PF01381">
    <property type="entry name" value="HTH_3"/>
    <property type="match status" value="1"/>
</dbReference>
<dbReference type="CDD" id="cd00093">
    <property type="entry name" value="HTH_XRE"/>
    <property type="match status" value="1"/>
</dbReference>
<dbReference type="PANTHER" id="PTHR46797:SF1">
    <property type="entry name" value="METHYLPHOSPHONATE SYNTHASE"/>
    <property type="match status" value="1"/>
</dbReference>
<keyword evidence="1" id="KW-0238">DNA-binding</keyword>
<feature type="domain" description="HTH cro/C1-type" evidence="2">
    <location>
        <begin position="26"/>
        <end position="80"/>
    </location>
</feature>
<sequence length="211" mass="22580">MKSKAGAVASPDSRFAGSLSAIGAQLRQVRLDAGLSLRELAARSGLSSSFLSLVERGECSLSLTSLFAISEALGLAPATLLGSETPAPVPKREFSLWRGTEAADHHAVVGEREYYPFRPGFDGQTLESLFFRIHPTSVMAPLTTHEGEEVAYVTSGELYIRLRDHEITLTAGDAIHFPSTVPHTIANRTAAATEVMWVMTHPSPAAHAALI</sequence>
<proteinExistence type="predicted"/>
<dbReference type="InterPro" id="IPR013096">
    <property type="entry name" value="Cupin_2"/>
</dbReference>
<name>A0ABW1CWC1_9ACTN</name>
<dbReference type="InterPro" id="IPR050807">
    <property type="entry name" value="TransReg_Diox_bact_type"/>
</dbReference>
<dbReference type="InterPro" id="IPR001387">
    <property type="entry name" value="Cro/C1-type_HTH"/>
</dbReference>
<reference evidence="4" key="1">
    <citation type="journal article" date="2019" name="Int. J. Syst. Evol. Microbiol.">
        <title>The Global Catalogue of Microorganisms (GCM) 10K type strain sequencing project: providing services to taxonomists for standard genome sequencing and annotation.</title>
        <authorList>
            <consortium name="The Broad Institute Genomics Platform"/>
            <consortium name="The Broad Institute Genome Sequencing Center for Infectious Disease"/>
            <person name="Wu L."/>
            <person name="Ma J."/>
        </authorList>
    </citation>
    <scope>NUCLEOTIDE SEQUENCE [LARGE SCALE GENOMIC DNA]</scope>
    <source>
        <strain evidence="4">CCUG 53903</strain>
    </source>
</reference>
<dbReference type="InterPro" id="IPR010982">
    <property type="entry name" value="Lambda_DNA-bd_dom_sf"/>
</dbReference>
<dbReference type="Proteomes" id="UP001596058">
    <property type="component" value="Unassembled WGS sequence"/>
</dbReference>
<dbReference type="RefSeq" id="WP_379518764.1">
    <property type="nucleotide sequence ID" value="NZ_JBHSPA010000045.1"/>
</dbReference>
<dbReference type="PANTHER" id="PTHR46797">
    <property type="entry name" value="HTH-TYPE TRANSCRIPTIONAL REGULATOR"/>
    <property type="match status" value="1"/>
</dbReference>
<protein>
    <submittedName>
        <fullName evidence="3">Helix-turn-helix domain-containing protein</fullName>
    </submittedName>
</protein>
<dbReference type="InterPro" id="IPR011051">
    <property type="entry name" value="RmlC_Cupin_sf"/>
</dbReference>
<organism evidence="3 4">
    <name type="scientific">Nonomuraea insulae</name>
    <dbReference type="NCBI Taxonomy" id="1616787"/>
    <lineage>
        <taxon>Bacteria</taxon>
        <taxon>Bacillati</taxon>
        <taxon>Actinomycetota</taxon>
        <taxon>Actinomycetes</taxon>
        <taxon>Streptosporangiales</taxon>
        <taxon>Streptosporangiaceae</taxon>
        <taxon>Nonomuraea</taxon>
    </lineage>
</organism>
<dbReference type="InterPro" id="IPR014710">
    <property type="entry name" value="RmlC-like_jellyroll"/>
</dbReference>
<evidence type="ECO:0000256" key="1">
    <source>
        <dbReference type="ARBA" id="ARBA00023125"/>
    </source>
</evidence>
<dbReference type="PROSITE" id="PS50943">
    <property type="entry name" value="HTH_CROC1"/>
    <property type="match status" value="1"/>
</dbReference>
<evidence type="ECO:0000313" key="4">
    <source>
        <dbReference type="Proteomes" id="UP001596058"/>
    </source>
</evidence>
<dbReference type="Pfam" id="PF07883">
    <property type="entry name" value="Cupin_2"/>
    <property type="match status" value="1"/>
</dbReference>
<gene>
    <name evidence="3" type="ORF">ACFPZ3_35880</name>
</gene>
<dbReference type="Gene3D" id="2.60.120.10">
    <property type="entry name" value="Jelly Rolls"/>
    <property type="match status" value="1"/>
</dbReference>
<dbReference type="EMBL" id="JBHSPA010000045">
    <property type="protein sequence ID" value="MFC5829275.1"/>
    <property type="molecule type" value="Genomic_DNA"/>
</dbReference>